<evidence type="ECO:0000256" key="1">
    <source>
        <dbReference type="SAM" id="MobiDB-lite"/>
    </source>
</evidence>
<evidence type="ECO:0000313" key="2">
    <source>
        <dbReference type="EMBL" id="BDE96858.1"/>
    </source>
</evidence>
<name>A0ABM7WKF7_9ACTN</name>
<evidence type="ECO:0008006" key="4">
    <source>
        <dbReference type="Google" id="ProtNLM"/>
    </source>
</evidence>
<organism evidence="2 3">
    <name type="scientific">Raoultibacter timonensis</name>
    <dbReference type="NCBI Taxonomy" id="1907662"/>
    <lineage>
        <taxon>Bacteria</taxon>
        <taxon>Bacillati</taxon>
        <taxon>Actinomycetota</taxon>
        <taxon>Coriobacteriia</taxon>
        <taxon>Eggerthellales</taxon>
        <taxon>Eggerthellaceae</taxon>
        <taxon>Raoultibacter</taxon>
    </lineage>
</organism>
<dbReference type="EMBL" id="AP025564">
    <property type="protein sequence ID" value="BDE96858.1"/>
    <property type="molecule type" value="Genomic_DNA"/>
</dbReference>
<sequence>MCQTCIGCGKCTGETQPPLKPGTCPLCGYENGAQALSCSQCGTVLPLPPGRSIAPENPVSNPERQEIGHVLQTSSDRIG</sequence>
<reference evidence="2 3" key="1">
    <citation type="submission" date="2022-01" db="EMBL/GenBank/DDBJ databases">
        <title>Novel bile acid biosynthetic pathways are enriched in the microbiome of centenarians.</title>
        <authorList>
            <person name="Sato Y."/>
            <person name="Atarashi K."/>
            <person name="Plichta R.D."/>
            <person name="Arai Y."/>
            <person name="Sasajima S."/>
            <person name="Kearney M.S."/>
            <person name="Suda W."/>
            <person name="Takeshita K."/>
            <person name="Sasaki T."/>
            <person name="Okamoto S."/>
            <person name="Skelly N.A."/>
            <person name="Okamura Y."/>
            <person name="Vlamakis H."/>
            <person name="Li Y."/>
            <person name="Tanoue T."/>
            <person name="Takei H."/>
            <person name="Nittono H."/>
            <person name="Narushima S."/>
            <person name="Irie J."/>
            <person name="Itoh H."/>
            <person name="Moriya K."/>
            <person name="Sugiura Y."/>
            <person name="Suematsu M."/>
            <person name="Moritoki N."/>
            <person name="Shibata S."/>
            <person name="Littman R.D."/>
            <person name="Fischbach A.M."/>
            <person name="Uwamino Y."/>
            <person name="Inoue T."/>
            <person name="Honda A."/>
            <person name="Hattori M."/>
            <person name="Murai T."/>
            <person name="Xavier J.R."/>
            <person name="Hirose N."/>
            <person name="Honda K."/>
        </authorList>
    </citation>
    <scope>NUCLEOTIDE SEQUENCE [LARGE SCALE GENOMIC DNA]</scope>
    <source>
        <strain evidence="2 3">CE91-St30</strain>
    </source>
</reference>
<proteinExistence type="predicted"/>
<evidence type="ECO:0000313" key="3">
    <source>
        <dbReference type="Proteomes" id="UP001320544"/>
    </source>
</evidence>
<dbReference type="Proteomes" id="UP001320544">
    <property type="component" value="Chromosome"/>
</dbReference>
<feature type="region of interest" description="Disordered" evidence="1">
    <location>
        <begin position="52"/>
        <end position="79"/>
    </location>
</feature>
<gene>
    <name evidence="2" type="ORF">CE91St30_21910</name>
</gene>
<accession>A0ABM7WKF7</accession>
<keyword evidence="3" id="KW-1185">Reference proteome</keyword>
<protein>
    <recommendedName>
        <fullName evidence="4">DZANK-type domain-containing protein</fullName>
    </recommendedName>
</protein>